<name>A0A7M6UG20_NASVI</name>
<proteinExistence type="predicted"/>
<organism evidence="2 3">
    <name type="scientific">Nasonia vitripennis</name>
    <name type="common">Parasitic wasp</name>
    <dbReference type="NCBI Taxonomy" id="7425"/>
    <lineage>
        <taxon>Eukaryota</taxon>
        <taxon>Metazoa</taxon>
        <taxon>Ecdysozoa</taxon>
        <taxon>Arthropoda</taxon>
        <taxon>Hexapoda</taxon>
        <taxon>Insecta</taxon>
        <taxon>Pterygota</taxon>
        <taxon>Neoptera</taxon>
        <taxon>Endopterygota</taxon>
        <taxon>Hymenoptera</taxon>
        <taxon>Apocrita</taxon>
        <taxon>Proctotrupomorpha</taxon>
        <taxon>Chalcidoidea</taxon>
        <taxon>Pteromalidae</taxon>
        <taxon>Pteromalinae</taxon>
        <taxon>Nasonia</taxon>
    </lineage>
</organism>
<feature type="chain" id="PRO_5029675449" evidence="1">
    <location>
        <begin position="19"/>
        <end position="79"/>
    </location>
</feature>
<sequence length="79" mass="9175">MKFLIPLLILGLATQINCHLLADCEDRSWYCKDSNRAARCQKMDECFPPTTPDDSVQQNPCTSNPFDDLKEFFFGRWDL</sequence>
<dbReference type="RefSeq" id="NP_001164345.1">
    <property type="nucleotide sequence ID" value="NM_001170874.1"/>
</dbReference>
<keyword evidence="1" id="KW-0732">Signal</keyword>
<dbReference type="InParanoid" id="A0A7M6UG20"/>
<dbReference type="Proteomes" id="UP000002358">
    <property type="component" value="Chromosome 1"/>
</dbReference>
<dbReference type="GeneID" id="100327262"/>
<evidence type="ECO:0000256" key="1">
    <source>
        <dbReference type="SAM" id="SignalP"/>
    </source>
</evidence>
<protein>
    <submittedName>
        <fullName evidence="2">Uncharacterized protein</fullName>
    </submittedName>
</protein>
<dbReference type="KEGG" id="nvi:100327262"/>
<reference evidence="2" key="1">
    <citation type="submission" date="2021-01" db="UniProtKB">
        <authorList>
            <consortium name="EnsemblMetazoa"/>
        </authorList>
    </citation>
    <scope>IDENTIFICATION</scope>
</reference>
<keyword evidence="3" id="KW-1185">Reference proteome</keyword>
<dbReference type="EnsemblMetazoa" id="NM_001170874">
    <property type="protein sequence ID" value="NP_001164345"/>
    <property type="gene ID" value="LOC100327262"/>
</dbReference>
<accession>A0A7M6UG20</accession>
<feature type="signal peptide" evidence="1">
    <location>
        <begin position="1"/>
        <end position="18"/>
    </location>
</feature>
<dbReference type="AlphaFoldDB" id="A0A7M6UG20"/>
<evidence type="ECO:0000313" key="2">
    <source>
        <dbReference type="EnsemblMetazoa" id="NP_001164345"/>
    </source>
</evidence>
<evidence type="ECO:0000313" key="3">
    <source>
        <dbReference type="Proteomes" id="UP000002358"/>
    </source>
</evidence>